<evidence type="ECO:0000313" key="1">
    <source>
        <dbReference type="EMBL" id="MFC3762508.1"/>
    </source>
</evidence>
<dbReference type="Proteomes" id="UP001595699">
    <property type="component" value="Unassembled WGS sequence"/>
</dbReference>
<dbReference type="SUPFAM" id="SSF48371">
    <property type="entry name" value="ARM repeat"/>
    <property type="match status" value="1"/>
</dbReference>
<organism evidence="1 2">
    <name type="scientific">Tenggerimyces flavus</name>
    <dbReference type="NCBI Taxonomy" id="1708749"/>
    <lineage>
        <taxon>Bacteria</taxon>
        <taxon>Bacillati</taxon>
        <taxon>Actinomycetota</taxon>
        <taxon>Actinomycetes</taxon>
        <taxon>Propionibacteriales</taxon>
        <taxon>Nocardioidaceae</taxon>
        <taxon>Tenggerimyces</taxon>
    </lineage>
</organism>
<sequence>MSIGRYVSIPPGDWSRLQHALDGGGVEAAVRELLGLALHNDDWQRVQGECLRLLDHDEIELRHNAATALGHLARLHGMLDDGAVAELLWRLDDPEIGGSVSDALDDYQVFVERERPMRAAFRARHFVDLLRRIGRLALPANEQVDYLERLGTAPLADELAKAFFAQS</sequence>
<dbReference type="CDD" id="cd20694">
    <property type="entry name" value="CdiI_Ct-like"/>
    <property type="match status" value="1"/>
</dbReference>
<evidence type="ECO:0008006" key="3">
    <source>
        <dbReference type="Google" id="ProtNLM"/>
    </source>
</evidence>
<dbReference type="RefSeq" id="WP_205118799.1">
    <property type="nucleotide sequence ID" value="NZ_JAFBCM010000001.1"/>
</dbReference>
<reference evidence="2" key="1">
    <citation type="journal article" date="2019" name="Int. J. Syst. Evol. Microbiol.">
        <title>The Global Catalogue of Microorganisms (GCM) 10K type strain sequencing project: providing services to taxonomists for standard genome sequencing and annotation.</title>
        <authorList>
            <consortium name="The Broad Institute Genomics Platform"/>
            <consortium name="The Broad Institute Genome Sequencing Center for Infectious Disease"/>
            <person name="Wu L."/>
            <person name="Ma J."/>
        </authorList>
    </citation>
    <scope>NUCLEOTIDE SEQUENCE [LARGE SCALE GENOMIC DNA]</scope>
    <source>
        <strain evidence="2">CGMCC 4.7241</strain>
    </source>
</reference>
<dbReference type="InterPro" id="IPR016024">
    <property type="entry name" value="ARM-type_fold"/>
</dbReference>
<keyword evidence="2" id="KW-1185">Reference proteome</keyword>
<dbReference type="InterPro" id="IPR049796">
    <property type="entry name" value="CdiI_Ct-like"/>
</dbReference>
<dbReference type="EMBL" id="JBHRZH010000015">
    <property type="protein sequence ID" value="MFC3762508.1"/>
    <property type="molecule type" value="Genomic_DNA"/>
</dbReference>
<gene>
    <name evidence="1" type="ORF">ACFOUW_16825</name>
</gene>
<evidence type="ECO:0000313" key="2">
    <source>
        <dbReference type="Proteomes" id="UP001595699"/>
    </source>
</evidence>
<accession>A0ABV7YBJ4</accession>
<proteinExistence type="predicted"/>
<comment type="caution">
    <text evidence="1">The sequence shown here is derived from an EMBL/GenBank/DDBJ whole genome shotgun (WGS) entry which is preliminary data.</text>
</comment>
<protein>
    <recommendedName>
        <fullName evidence="3">HEAT repeat domain-containing protein</fullName>
    </recommendedName>
</protein>
<name>A0ABV7YBJ4_9ACTN</name>